<proteinExistence type="predicted"/>
<feature type="transmembrane region" description="Helical" evidence="1">
    <location>
        <begin position="236"/>
        <end position="257"/>
    </location>
</feature>
<evidence type="ECO:0000313" key="4">
    <source>
        <dbReference type="Proteomes" id="UP000515129"/>
    </source>
</evidence>
<dbReference type="KEGG" id="caua:113092912"/>
<evidence type="ECO:0000259" key="3">
    <source>
        <dbReference type="PROSITE" id="PS50835"/>
    </source>
</evidence>
<gene>
    <name evidence="5" type="primary">LOC113092912</name>
</gene>
<feature type="domain" description="Ig-like" evidence="3">
    <location>
        <begin position="132"/>
        <end position="218"/>
    </location>
</feature>
<dbReference type="GeneID" id="113092912"/>
<keyword evidence="1" id="KW-0472">Membrane</keyword>
<reference evidence="5" key="1">
    <citation type="submission" date="2025-08" db="UniProtKB">
        <authorList>
            <consortium name="RefSeq"/>
        </authorList>
    </citation>
    <scope>IDENTIFICATION</scope>
    <source>
        <strain evidence="5">Wakin</strain>
        <tissue evidence="5">Muscle</tissue>
    </source>
</reference>
<protein>
    <submittedName>
        <fullName evidence="5">CD48 antigen-like</fullName>
    </submittedName>
</protein>
<dbReference type="PANTHER" id="PTHR21063:SF4">
    <property type="entry name" value="CD48 ANTIGEN-RELATED"/>
    <property type="match status" value="1"/>
</dbReference>
<dbReference type="InterPro" id="IPR013783">
    <property type="entry name" value="Ig-like_fold"/>
</dbReference>
<dbReference type="PANTHER" id="PTHR21063">
    <property type="entry name" value="LFA-3"/>
    <property type="match status" value="1"/>
</dbReference>
<dbReference type="SMART" id="SM00409">
    <property type="entry name" value="IG"/>
    <property type="match status" value="1"/>
</dbReference>
<dbReference type="Gene3D" id="2.60.40.10">
    <property type="entry name" value="Immunoglobulins"/>
    <property type="match status" value="2"/>
</dbReference>
<feature type="chain" id="PRO_5028190777" evidence="2">
    <location>
        <begin position="27"/>
        <end position="282"/>
    </location>
</feature>
<dbReference type="InterPro" id="IPR007110">
    <property type="entry name" value="Ig-like_dom"/>
</dbReference>
<feature type="signal peptide" evidence="2">
    <location>
        <begin position="1"/>
        <end position="26"/>
    </location>
</feature>
<dbReference type="Proteomes" id="UP000515129">
    <property type="component" value="Unplaced"/>
</dbReference>
<evidence type="ECO:0000256" key="2">
    <source>
        <dbReference type="SAM" id="SignalP"/>
    </source>
</evidence>
<dbReference type="RefSeq" id="XP_026114468.1">
    <property type="nucleotide sequence ID" value="XM_026258683.1"/>
</dbReference>
<dbReference type="PROSITE" id="PS50835">
    <property type="entry name" value="IG_LIKE"/>
    <property type="match status" value="1"/>
</dbReference>
<name>A0A6P6P0Q7_CARAU</name>
<sequence>MLKLMKKMLPLIFFLLCLWCLVGVSGVDEVKSVSVMEGDSVTLYIQRDDEIEWRFGPTKSILAEVKENNDFKFYKDSAGGRFRDRLNLDRTGSLSIINTSTTDSGEYIVTRTKTSAVLYTFRLGVYAPVPVPVFMRHSPQYSSSSERSSKCLLLCSVFNVSHVTLSWYKGNSLLSSISVSDLSISLSLPLEVEYQDKNSYSCVINNPISNQTTHLDISQICSDCCCCCSTETIIRLVPAVVVVVVVVVFLAFLVYGFRTRNLQRKKSVQTRTTDTNPLDVLE</sequence>
<dbReference type="InterPro" id="IPR036179">
    <property type="entry name" value="Ig-like_dom_sf"/>
</dbReference>
<keyword evidence="4" id="KW-1185">Reference proteome</keyword>
<dbReference type="OrthoDB" id="8741746at2759"/>
<dbReference type="InterPro" id="IPR003599">
    <property type="entry name" value="Ig_sub"/>
</dbReference>
<dbReference type="SUPFAM" id="SSF48726">
    <property type="entry name" value="Immunoglobulin"/>
    <property type="match status" value="2"/>
</dbReference>
<accession>A0A6P6P0Q7</accession>
<evidence type="ECO:0000256" key="1">
    <source>
        <dbReference type="SAM" id="Phobius"/>
    </source>
</evidence>
<evidence type="ECO:0000313" key="5">
    <source>
        <dbReference type="RefSeq" id="XP_026114468.1"/>
    </source>
</evidence>
<keyword evidence="2" id="KW-0732">Signal</keyword>
<keyword evidence="1" id="KW-0812">Transmembrane</keyword>
<organism evidence="4 5">
    <name type="scientific">Carassius auratus</name>
    <name type="common">Goldfish</name>
    <dbReference type="NCBI Taxonomy" id="7957"/>
    <lineage>
        <taxon>Eukaryota</taxon>
        <taxon>Metazoa</taxon>
        <taxon>Chordata</taxon>
        <taxon>Craniata</taxon>
        <taxon>Vertebrata</taxon>
        <taxon>Euteleostomi</taxon>
        <taxon>Actinopterygii</taxon>
        <taxon>Neopterygii</taxon>
        <taxon>Teleostei</taxon>
        <taxon>Ostariophysi</taxon>
        <taxon>Cypriniformes</taxon>
        <taxon>Cyprinidae</taxon>
        <taxon>Cyprininae</taxon>
        <taxon>Carassius</taxon>
    </lineage>
</organism>
<keyword evidence="1" id="KW-1133">Transmembrane helix</keyword>
<dbReference type="AlphaFoldDB" id="A0A6P6P0Q7"/>
<dbReference type="CDD" id="cd00096">
    <property type="entry name" value="Ig"/>
    <property type="match status" value="1"/>
</dbReference>